<dbReference type="RefSeq" id="WP_132143166.1">
    <property type="nucleotide sequence ID" value="NZ_SMCS01000003.1"/>
</dbReference>
<sequence length="231" mass="24778">MDVAALVSAWEATLAQPVCRRAATLLEGAGTRHAGTLDVGTRDATMLALHRELTGEILDGEATCAHCGERMDVAIPVAQLVNDTMKDGTVDRDGWHIELRVPTIDDVVWALGQPISDDALFGRCVVLAHLDDAPVPATDIPAAVRTLCEARLDAMAPLANLSVGLTCPVCAHDDDLPLDICAFVLGRAGDWAHRQLLDVAALCRAYGWNEASVLAMSSWRRAFYLARMGEP</sequence>
<comment type="caution">
    <text evidence="1">The sequence shown here is derived from an EMBL/GenBank/DDBJ whole genome shotgun (WGS) entry which is preliminary data.</text>
</comment>
<dbReference type="Pfam" id="PF12322">
    <property type="entry name" value="T4_baseplate"/>
    <property type="match status" value="1"/>
</dbReference>
<dbReference type="Proteomes" id="UP000295645">
    <property type="component" value="Unassembled WGS sequence"/>
</dbReference>
<gene>
    <name evidence="1" type="ORF">EC912_103138</name>
</gene>
<evidence type="ECO:0000313" key="1">
    <source>
        <dbReference type="EMBL" id="TCV94653.1"/>
    </source>
</evidence>
<protein>
    <recommendedName>
        <fullName evidence="3">Phage baseplate protein</fullName>
    </recommendedName>
</protein>
<keyword evidence="2" id="KW-1185">Reference proteome</keyword>
<reference evidence="1 2" key="1">
    <citation type="submission" date="2019-03" db="EMBL/GenBank/DDBJ databases">
        <title>Above-ground endophytic microbial communities from plants in different locations in the United States.</title>
        <authorList>
            <person name="Frank C."/>
        </authorList>
    </citation>
    <scope>NUCLEOTIDE SEQUENCE [LARGE SCALE GENOMIC DNA]</scope>
    <source>
        <strain evidence="1 2">LP_13_YM</strain>
    </source>
</reference>
<proteinExistence type="predicted"/>
<dbReference type="InterPro" id="IPR024364">
    <property type="entry name" value="Baseplate_phage_T4-like"/>
</dbReference>
<dbReference type="AlphaFoldDB" id="A0A4R3YU15"/>
<organism evidence="1 2">
    <name type="scientific">Luteibacter rhizovicinus</name>
    <dbReference type="NCBI Taxonomy" id="242606"/>
    <lineage>
        <taxon>Bacteria</taxon>
        <taxon>Pseudomonadati</taxon>
        <taxon>Pseudomonadota</taxon>
        <taxon>Gammaproteobacteria</taxon>
        <taxon>Lysobacterales</taxon>
        <taxon>Rhodanobacteraceae</taxon>
        <taxon>Luteibacter</taxon>
    </lineage>
</organism>
<accession>A0A4R3YU15</accession>
<dbReference type="OrthoDB" id="283948at2"/>
<evidence type="ECO:0008006" key="3">
    <source>
        <dbReference type="Google" id="ProtNLM"/>
    </source>
</evidence>
<name>A0A4R3YU15_9GAMM</name>
<dbReference type="EMBL" id="SMCS01000003">
    <property type="protein sequence ID" value="TCV94653.1"/>
    <property type="molecule type" value="Genomic_DNA"/>
</dbReference>
<evidence type="ECO:0000313" key="2">
    <source>
        <dbReference type="Proteomes" id="UP000295645"/>
    </source>
</evidence>